<dbReference type="Proteomes" id="UP000823661">
    <property type="component" value="Unassembled WGS sequence"/>
</dbReference>
<keyword evidence="1" id="KW-0732">Signal</keyword>
<feature type="chain" id="PRO_5038724275" evidence="1">
    <location>
        <begin position="21"/>
        <end position="319"/>
    </location>
</feature>
<feature type="domain" description="GP-PDE" evidence="2">
    <location>
        <begin position="54"/>
        <end position="309"/>
    </location>
</feature>
<gene>
    <name evidence="3" type="ORF">IAC06_03100</name>
</gene>
<name>A0A9D9EQL8_9BACT</name>
<dbReference type="CDD" id="cd08566">
    <property type="entry name" value="GDPD_AtGDE_like"/>
    <property type="match status" value="1"/>
</dbReference>
<protein>
    <submittedName>
        <fullName evidence="3">Glycerophosphodiester phosphodiesterase family protein</fullName>
    </submittedName>
</protein>
<dbReference type="GO" id="GO:0006644">
    <property type="term" value="P:phospholipid metabolic process"/>
    <property type="evidence" value="ECO:0007669"/>
    <property type="project" value="TreeGrafter"/>
</dbReference>
<dbReference type="SUPFAM" id="SSF51695">
    <property type="entry name" value="PLC-like phosphodiesterases"/>
    <property type="match status" value="1"/>
</dbReference>
<dbReference type="GO" id="GO:0008889">
    <property type="term" value="F:glycerophosphodiester phosphodiesterase activity"/>
    <property type="evidence" value="ECO:0007669"/>
    <property type="project" value="TreeGrafter"/>
</dbReference>
<dbReference type="Pfam" id="PF03009">
    <property type="entry name" value="GDPD"/>
    <property type="match status" value="1"/>
</dbReference>
<dbReference type="PANTHER" id="PTHR46320">
    <property type="entry name" value="GLYCEROPHOSPHODIESTER PHOSPHODIESTERASE 1"/>
    <property type="match status" value="1"/>
</dbReference>
<proteinExistence type="predicted"/>
<feature type="signal peptide" evidence="1">
    <location>
        <begin position="1"/>
        <end position="20"/>
    </location>
</feature>
<evidence type="ECO:0000259" key="2">
    <source>
        <dbReference type="PROSITE" id="PS51704"/>
    </source>
</evidence>
<organism evidence="3 4">
    <name type="scientific">Candidatus Cryptobacteroides intestinavium</name>
    <dbReference type="NCBI Taxonomy" id="2840766"/>
    <lineage>
        <taxon>Bacteria</taxon>
        <taxon>Pseudomonadati</taxon>
        <taxon>Bacteroidota</taxon>
        <taxon>Bacteroidia</taxon>
        <taxon>Bacteroidales</taxon>
        <taxon>Candidatus Cryptobacteroides</taxon>
    </lineage>
</organism>
<dbReference type="PROSITE" id="PS51704">
    <property type="entry name" value="GP_PDE"/>
    <property type="match status" value="1"/>
</dbReference>
<sequence length="319" mass="37192">MKKTILLSASLLLALQQMSAGDDNFQDRNPDNEVAISSIEDLQEYFRYSPDRDIIISGHQGGNMPDYPGNSLETCQHTLSLMPTFFEIDFRSTKDSVLVMIHDETIDRTTTGTGKVSDYTFEELQQFYLKDRNGKVTPYRIPTLKSVLEWGKDKVVFNFDNKMGIGTDHEKQCLDYYIRQLRPGGDWAMYHNIMLSVRSIEEALYYWNNGIRNVMFCVEISSEEHFTAYDRSPIPWKYIMAYIRLDVNPMLKDIYDRLHEKGVMTMISITGSSDIIRNEYDRKTAYLRDLVSEPDIIETDFPTWFIGLPWSREEIRALK</sequence>
<dbReference type="EMBL" id="JADIMI010000026">
    <property type="protein sequence ID" value="MBO8451858.1"/>
    <property type="molecule type" value="Genomic_DNA"/>
</dbReference>
<reference evidence="3" key="2">
    <citation type="journal article" date="2021" name="PeerJ">
        <title>Extensive microbial diversity within the chicken gut microbiome revealed by metagenomics and culture.</title>
        <authorList>
            <person name="Gilroy R."/>
            <person name="Ravi A."/>
            <person name="Getino M."/>
            <person name="Pursley I."/>
            <person name="Horton D.L."/>
            <person name="Alikhan N.F."/>
            <person name="Baker D."/>
            <person name="Gharbi K."/>
            <person name="Hall N."/>
            <person name="Watson M."/>
            <person name="Adriaenssens E.M."/>
            <person name="Foster-Nyarko E."/>
            <person name="Jarju S."/>
            <person name="Secka A."/>
            <person name="Antonio M."/>
            <person name="Oren A."/>
            <person name="Chaudhuri R.R."/>
            <person name="La Ragione R."/>
            <person name="Hildebrand F."/>
            <person name="Pallen M.J."/>
        </authorList>
    </citation>
    <scope>NUCLEOTIDE SEQUENCE</scope>
    <source>
        <strain evidence="3">B1-20833</strain>
    </source>
</reference>
<dbReference type="InterPro" id="IPR030395">
    <property type="entry name" value="GP_PDE_dom"/>
</dbReference>
<dbReference type="Gene3D" id="3.20.20.190">
    <property type="entry name" value="Phosphatidylinositol (PI) phosphodiesterase"/>
    <property type="match status" value="1"/>
</dbReference>
<dbReference type="PANTHER" id="PTHR46320:SF1">
    <property type="entry name" value="GLYCEROPHOSPHODIESTER PHOSPHODIESTERASE 1"/>
    <property type="match status" value="1"/>
</dbReference>
<dbReference type="AlphaFoldDB" id="A0A9D9EQL8"/>
<evidence type="ECO:0000313" key="4">
    <source>
        <dbReference type="Proteomes" id="UP000823661"/>
    </source>
</evidence>
<dbReference type="InterPro" id="IPR017946">
    <property type="entry name" value="PLC-like_Pdiesterase_TIM-brl"/>
</dbReference>
<dbReference type="GO" id="GO:0006580">
    <property type="term" value="P:ethanolamine metabolic process"/>
    <property type="evidence" value="ECO:0007669"/>
    <property type="project" value="TreeGrafter"/>
</dbReference>
<evidence type="ECO:0000313" key="3">
    <source>
        <dbReference type="EMBL" id="MBO8451858.1"/>
    </source>
</evidence>
<comment type="caution">
    <text evidence="3">The sequence shown here is derived from an EMBL/GenBank/DDBJ whole genome shotgun (WGS) entry which is preliminary data.</text>
</comment>
<accession>A0A9D9EQL8</accession>
<reference evidence="3" key="1">
    <citation type="submission" date="2020-10" db="EMBL/GenBank/DDBJ databases">
        <authorList>
            <person name="Gilroy R."/>
        </authorList>
    </citation>
    <scope>NUCLEOTIDE SEQUENCE</scope>
    <source>
        <strain evidence="3">B1-20833</strain>
    </source>
</reference>
<dbReference type="GO" id="GO:0070291">
    <property type="term" value="P:N-acylethanolamine metabolic process"/>
    <property type="evidence" value="ECO:0007669"/>
    <property type="project" value="TreeGrafter"/>
</dbReference>
<dbReference type="GO" id="GO:0005886">
    <property type="term" value="C:plasma membrane"/>
    <property type="evidence" value="ECO:0007669"/>
    <property type="project" value="TreeGrafter"/>
</dbReference>
<evidence type="ECO:0000256" key="1">
    <source>
        <dbReference type="SAM" id="SignalP"/>
    </source>
</evidence>